<proteinExistence type="predicted"/>
<evidence type="ECO:0000313" key="2">
    <source>
        <dbReference type="Proteomes" id="UP001178507"/>
    </source>
</evidence>
<protein>
    <submittedName>
        <fullName evidence="1">Uncharacterized protein</fullName>
    </submittedName>
</protein>
<dbReference type="Proteomes" id="UP001178507">
    <property type="component" value="Unassembled WGS sequence"/>
</dbReference>
<name>A0AA36I3G6_9DINO</name>
<evidence type="ECO:0000313" key="1">
    <source>
        <dbReference type="EMBL" id="CAJ1379405.1"/>
    </source>
</evidence>
<comment type="caution">
    <text evidence="1">The sequence shown here is derived from an EMBL/GenBank/DDBJ whole genome shotgun (WGS) entry which is preliminary data.</text>
</comment>
<dbReference type="EMBL" id="CAUJNA010000624">
    <property type="protein sequence ID" value="CAJ1379405.1"/>
    <property type="molecule type" value="Genomic_DNA"/>
</dbReference>
<reference evidence="1" key="1">
    <citation type="submission" date="2023-08" db="EMBL/GenBank/DDBJ databases">
        <authorList>
            <person name="Chen Y."/>
            <person name="Shah S."/>
            <person name="Dougan E. K."/>
            <person name="Thang M."/>
            <person name="Chan C."/>
        </authorList>
    </citation>
    <scope>NUCLEOTIDE SEQUENCE</scope>
</reference>
<keyword evidence="2" id="KW-1185">Reference proteome</keyword>
<gene>
    <name evidence="1" type="ORF">EVOR1521_LOCUS7659</name>
</gene>
<organism evidence="1 2">
    <name type="scientific">Effrenium voratum</name>
    <dbReference type="NCBI Taxonomy" id="2562239"/>
    <lineage>
        <taxon>Eukaryota</taxon>
        <taxon>Sar</taxon>
        <taxon>Alveolata</taxon>
        <taxon>Dinophyceae</taxon>
        <taxon>Suessiales</taxon>
        <taxon>Symbiodiniaceae</taxon>
        <taxon>Effrenium</taxon>
    </lineage>
</organism>
<dbReference type="AlphaFoldDB" id="A0AA36I3G6"/>
<accession>A0AA36I3G6</accession>
<sequence length="111" mass="12641">MGAVGCRRCEDEVCTGFTSQDMVIQRSQTLMDQLQGTWVRSDGVEMGFLSDQEMQWSAAFKKMESTMEEAGPWRVRLKFRATGEVHEGKVFTEMPPTKIEWSDGEIWLLAA</sequence>